<evidence type="ECO:0000313" key="9">
    <source>
        <dbReference type="Proteomes" id="UP000316621"/>
    </source>
</evidence>
<evidence type="ECO:0000256" key="1">
    <source>
        <dbReference type="ARBA" id="ARBA00022723"/>
    </source>
</evidence>
<feature type="domain" description="RING-type" evidence="6">
    <location>
        <begin position="215"/>
        <end position="253"/>
    </location>
</feature>
<evidence type="ECO:0000259" key="6">
    <source>
        <dbReference type="PROSITE" id="PS50089"/>
    </source>
</evidence>
<dbReference type="AlphaFoldDB" id="A0A4Y7JP13"/>
<dbReference type="SMART" id="SM00184">
    <property type="entry name" value="RING"/>
    <property type="match status" value="2"/>
</dbReference>
<feature type="region of interest" description="Disordered" evidence="5">
    <location>
        <begin position="286"/>
        <end position="307"/>
    </location>
</feature>
<feature type="domain" description="RING-type" evidence="6">
    <location>
        <begin position="38"/>
        <end position="78"/>
    </location>
</feature>
<dbReference type="FunFam" id="3.30.40.10:FF:000489">
    <property type="entry name" value="E3 ubiquitin-protein ligase PRT1"/>
    <property type="match status" value="1"/>
</dbReference>
<dbReference type="EMBL" id="CM010719">
    <property type="protein sequence ID" value="RZC62306.1"/>
    <property type="molecule type" value="Genomic_DNA"/>
</dbReference>
<dbReference type="InterPro" id="IPR043145">
    <property type="entry name" value="Znf_ZZ_sf"/>
</dbReference>
<dbReference type="GO" id="GO:0008270">
    <property type="term" value="F:zinc ion binding"/>
    <property type="evidence" value="ECO:0007669"/>
    <property type="project" value="UniProtKB-KW"/>
</dbReference>
<dbReference type="OrthoDB" id="6270329at2759"/>
<dbReference type="PROSITE" id="PS00518">
    <property type="entry name" value="ZF_RING_1"/>
    <property type="match status" value="1"/>
</dbReference>
<dbReference type="SUPFAM" id="SSF57850">
    <property type="entry name" value="RING/U-box"/>
    <property type="match status" value="3"/>
</dbReference>
<dbReference type="FunFam" id="3.30.60.90:FF:000014">
    <property type="entry name" value="E3 ubiquitin-protein ligase PRT1"/>
    <property type="match status" value="1"/>
</dbReference>
<dbReference type="GO" id="GO:0061630">
    <property type="term" value="F:ubiquitin protein ligase activity"/>
    <property type="evidence" value="ECO:0007669"/>
    <property type="project" value="EnsemblPlants"/>
</dbReference>
<evidence type="ECO:0000259" key="7">
    <source>
        <dbReference type="PROSITE" id="PS50135"/>
    </source>
</evidence>
<dbReference type="STRING" id="3469.A0A4Y7JP13"/>
<reference evidence="8 9" key="1">
    <citation type="journal article" date="2018" name="Science">
        <title>The opium poppy genome and morphinan production.</title>
        <authorList>
            <person name="Guo L."/>
            <person name="Winzer T."/>
            <person name="Yang X."/>
            <person name="Li Y."/>
            <person name="Ning Z."/>
            <person name="He Z."/>
            <person name="Teodor R."/>
            <person name="Lu Y."/>
            <person name="Bowser T.A."/>
            <person name="Graham I.A."/>
            <person name="Ye K."/>
        </authorList>
    </citation>
    <scope>NUCLEOTIDE SEQUENCE [LARGE SCALE GENOMIC DNA]</scope>
    <source>
        <strain evidence="9">cv. HN1</strain>
        <tissue evidence="8">Leaves</tissue>
    </source>
</reference>
<sequence length="437" mass="48878">MEDKTQLQPVNDSPSLHEVQALDDSSDEGEEINESFVCCICLELLHKPIVLACGHVSCFWCVHHAMDFGRESHCPICRCEYNHFPSICELLHFLLLKMYPITYKRREMQLLELEKMRGVFSPQLDQISSCLDSEPKAPHPPPNSISCSQSISCHETNSISCHETNSSVKTYPAPIGNSPEKSAENSVSTKNVNTEENTYLNYEACQRVSINDALCITCKQMLLQPVILNCGHAYCESCLEVPENEALSCQLCQFPHPNGFPKVCLVLDNFLETEFPQEYVRRREDVQHKPVRSQQGTASSACTTSSKKEVPLSSTKLSEYYSAWMRGDGPDIHFGAGCDYCGICPIVGERYRCKDCVESIGFDLCGSCYNTGSKRSGRFNQQHTEGHSFQLIKAKRFSDVIVRLLPVISDDGPEDDSASLDLLDEAPDDLEISDSTI</sequence>
<proteinExistence type="predicted"/>
<dbReference type="Gene3D" id="3.30.60.90">
    <property type="match status" value="1"/>
</dbReference>
<evidence type="ECO:0000256" key="5">
    <source>
        <dbReference type="SAM" id="MobiDB-lite"/>
    </source>
</evidence>
<protein>
    <recommendedName>
        <fullName evidence="10">RING-type domain-containing protein</fullName>
    </recommendedName>
</protein>
<dbReference type="Gramene" id="RZC62306">
    <property type="protein sequence ID" value="RZC62306"/>
    <property type="gene ID" value="C5167_024041"/>
</dbReference>
<keyword evidence="3" id="KW-0862">Zinc</keyword>
<keyword evidence="2 4" id="KW-0863">Zinc-finger</keyword>
<keyword evidence="1" id="KW-0479">Metal-binding</keyword>
<dbReference type="Pfam" id="PF00569">
    <property type="entry name" value="ZZ"/>
    <property type="match status" value="1"/>
</dbReference>
<evidence type="ECO:0000313" key="8">
    <source>
        <dbReference type="EMBL" id="RZC62306.1"/>
    </source>
</evidence>
<evidence type="ECO:0000256" key="4">
    <source>
        <dbReference type="PROSITE-ProRule" id="PRU00228"/>
    </source>
</evidence>
<gene>
    <name evidence="8" type="ORF">C5167_024041</name>
</gene>
<dbReference type="PANTHER" id="PTHR15898:SF13">
    <property type="entry name" value="BIFUNCTIONAL APOPTOSIS REGULATOR"/>
    <property type="match status" value="1"/>
</dbReference>
<evidence type="ECO:0008006" key="10">
    <source>
        <dbReference type="Google" id="ProtNLM"/>
    </source>
</evidence>
<dbReference type="PANTHER" id="PTHR15898">
    <property type="entry name" value="BIFUNCTIONAL APOPTOSIS REGULATOR"/>
    <property type="match status" value="1"/>
</dbReference>
<dbReference type="InterPro" id="IPR013083">
    <property type="entry name" value="Znf_RING/FYVE/PHD"/>
</dbReference>
<name>A0A4Y7JP13_PAPSO</name>
<dbReference type="SMART" id="SM00291">
    <property type="entry name" value="ZnF_ZZ"/>
    <property type="match status" value="1"/>
</dbReference>
<evidence type="ECO:0000256" key="2">
    <source>
        <dbReference type="ARBA" id="ARBA00022771"/>
    </source>
</evidence>
<dbReference type="PROSITE" id="PS50089">
    <property type="entry name" value="ZF_RING_2"/>
    <property type="match status" value="2"/>
</dbReference>
<feature type="domain" description="ZZ-type" evidence="7">
    <location>
        <begin position="333"/>
        <end position="397"/>
    </location>
</feature>
<dbReference type="InterPro" id="IPR001841">
    <property type="entry name" value="Znf_RING"/>
</dbReference>
<accession>A0A4Y7JP13</accession>
<dbReference type="Proteomes" id="UP000316621">
    <property type="component" value="Chromosome 5"/>
</dbReference>
<dbReference type="Gene3D" id="3.30.40.10">
    <property type="entry name" value="Zinc/RING finger domain, C3HC4 (zinc finger)"/>
    <property type="match status" value="2"/>
</dbReference>
<feature type="compositionally biased region" description="Low complexity" evidence="5">
    <location>
        <begin position="293"/>
        <end position="305"/>
    </location>
</feature>
<dbReference type="GO" id="GO:0050832">
    <property type="term" value="P:defense response to fungus"/>
    <property type="evidence" value="ECO:0007669"/>
    <property type="project" value="EnsemblPlants"/>
</dbReference>
<evidence type="ECO:0000256" key="3">
    <source>
        <dbReference type="ARBA" id="ARBA00022833"/>
    </source>
</evidence>
<dbReference type="InterPro" id="IPR000433">
    <property type="entry name" value="Znf_ZZ"/>
</dbReference>
<dbReference type="InterPro" id="IPR017907">
    <property type="entry name" value="Znf_RING_CS"/>
</dbReference>
<keyword evidence="9" id="KW-1185">Reference proteome</keyword>
<dbReference type="GO" id="GO:0071596">
    <property type="term" value="P:ubiquitin-dependent protein catabolic process via the N-end rule pathway"/>
    <property type="evidence" value="ECO:0007669"/>
    <property type="project" value="EnsemblPlants"/>
</dbReference>
<dbReference type="OMA" id="HPRGFPK"/>
<dbReference type="PROSITE" id="PS50135">
    <property type="entry name" value="ZF_ZZ_2"/>
    <property type="match status" value="1"/>
</dbReference>
<organism evidence="8 9">
    <name type="scientific">Papaver somniferum</name>
    <name type="common">Opium poppy</name>
    <dbReference type="NCBI Taxonomy" id="3469"/>
    <lineage>
        <taxon>Eukaryota</taxon>
        <taxon>Viridiplantae</taxon>
        <taxon>Streptophyta</taxon>
        <taxon>Embryophyta</taxon>
        <taxon>Tracheophyta</taxon>
        <taxon>Spermatophyta</taxon>
        <taxon>Magnoliopsida</taxon>
        <taxon>Ranunculales</taxon>
        <taxon>Papaveraceae</taxon>
        <taxon>Papaveroideae</taxon>
        <taxon>Papaver</taxon>
    </lineage>
</organism>